<evidence type="ECO:0000313" key="7">
    <source>
        <dbReference type="Proteomes" id="UP000298061"/>
    </source>
</evidence>
<organism evidence="6 7">
    <name type="scientific">Hericium alpestre</name>
    <dbReference type="NCBI Taxonomy" id="135208"/>
    <lineage>
        <taxon>Eukaryota</taxon>
        <taxon>Fungi</taxon>
        <taxon>Dikarya</taxon>
        <taxon>Basidiomycota</taxon>
        <taxon>Agaricomycotina</taxon>
        <taxon>Agaricomycetes</taxon>
        <taxon>Russulales</taxon>
        <taxon>Hericiaceae</taxon>
        <taxon>Hericium</taxon>
    </lineage>
</organism>
<evidence type="ECO:0000313" key="6">
    <source>
        <dbReference type="EMBL" id="TFY75292.1"/>
    </source>
</evidence>
<evidence type="ECO:0000256" key="4">
    <source>
        <dbReference type="SAM" id="MobiDB-lite"/>
    </source>
</evidence>
<dbReference type="GO" id="GO:0006357">
    <property type="term" value="P:regulation of transcription by RNA polymerase II"/>
    <property type="evidence" value="ECO:0007669"/>
    <property type="project" value="TreeGrafter"/>
</dbReference>
<keyword evidence="7" id="KW-1185">Reference proteome</keyword>
<dbReference type="EMBL" id="SFCI01001639">
    <property type="protein sequence ID" value="TFY75292.1"/>
    <property type="molecule type" value="Genomic_DNA"/>
</dbReference>
<dbReference type="InterPro" id="IPR045109">
    <property type="entry name" value="LSDs-like"/>
</dbReference>
<feature type="domain" description="JmjC" evidence="5">
    <location>
        <begin position="520"/>
        <end position="705"/>
    </location>
</feature>
<gene>
    <name evidence="6" type="ORF">EWM64_g8720</name>
</gene>
<dbReference type="GO" id="GO:0003712">
    <property type="term" value="F:transcription coregulator activity"/>
    <property type="evidence" value="ECO:0007669"/>
    <property type="project" value="TreeGrafter"/>
</dbReference>
<feature type="compositionally biased region" description="Pro residues" evidence="4">
    <location>
        <begin position="214"/>
        <end position="234"/>
    </location>
</feature>
<sequence>MLARLRTDSFPDDSPGPRTRKRPKRYEDAYEEPEPTKKKVKGRPSGAALAAGELYPELQTSTCRSSRYENEEFPRCIACVRRAAGDTCRFQDIRYLCKDPDTWVVKNVSFVNERTADPHLDFPLKWNVPLESAHTRTTKRAIARALLPALELELEHHTIPDLVARLPECDVRATCGASWMCVLCGREACADCYNEVERLHKLASLTGKSMTPPVKSPTPPLDPQQPQPQPPPNPHRAFLLCVRGEKHVPKLFVPVTRFTRPELELAIQEMNVLLKEPLVDAVRPVEDAPVYPSPVSLTGGPSSDPVTPVLPDDTSIFPENTTVLPLPNDTSALPVNTSALPDSAFTLHNNTSILADGTSVLPNGNPELPQHVLGIEIPTPFSGLDPEPLTPLTSAFSSPAPEPRPALPDTPSHETPVFADDALTEPIFREHWARGLPIMVTGLLPKFRIQWTPQYFIDTYGNEPCVIVECQTHETKSVNVGEFFRMFGRPEGRMGCWKLKDWPPSTDFKTTFPELYEDFSRAVPMPNYCRLDGVLNIASHFPTNTVVPDLGPKMYNAMATFETEGAFGSTRLHMDMADAVNVMLHAEACPDGRPGMAAWDLFRAEDSETIRAFLRRKFPAQSIDVDPIHAQQVYLDSTLRQELYETTGVKSHRVYQRPGEAIFIPAGCAHQAGCVCNLSDLIKVAVDFVSPENIARCAKLTEEFRAQNLSQVWKEDVLQLRTMMWYAWVSCTRHEAAAAAAARQ</sequence>
<dbReference type="PROSITE" id="PS51184">
    <property type="entry name" value="JMJC"/>
    <property type="match status" value="1"/>
</dbReference>
<keyword evidence="3" id="KW-0539">Nucleus</keyword>
<feature type="region of interest" description="Disordered" evidence="4">
    <location>
        <begin position="207"/>
        <end position="235"/>
    </location>
</feature>
<dbReference type="InterPro" id="IPR003347">
    <property type="entry name" value="JmjC_dom"/>
</dbReference>
<dbReference type="PANTHER" id="PTHR12549:SF38">
    <property type="entry name" value="JMJC DOMAIN-CONTAINING HISTONE DEMETHYLASE 2, ISOFORM A"/>
    <property type="match status" value="1"/>
</dbReference>
<protein>
    <recommendedName>
        <fullName evidence="5">JmjC domain-containing protein</fullName>
    </recommendedName>
</protein>
<accession>A0A4Y9ZKM5</accession>
<reference evidence="6 7" key="1">
    <citation type="submission" date="2019-02" db="EMBL/GenBank/DDBJ databases">
        <title>Genome sequencing of the rare red list fungi Hericium alpestre (H. flagellum).</title>
        <authorList>
            <person name="Buettner E."/>
            <person name="Kellner H."/>
        </authorList>
    </citation>
    <scope>NUCLEOTIDE SEQUENCE [LARGE SCALE GENOMIC DNA]</scope>
    <source>
        <strain evidence="6 7">DSM 108284</strain>
    </source>
</reference>
<dbReference type="SMART" id="SM00558">
    <property type="entry name" value="JmjC"/>
    <property type="match status" value="1"/>
</dbReference>
<proteinExistence type="predicted"/>
<evidence type="ECO:0000256" key="3">
    <source>
        <dbReference type="ARBA" id="ARBA00023242"/>
    </source>
</evidence>
<evidence type="ECO:0000256" key="1">
    <source>
        <dbReference type="ARBA" id="ARBA00004123"/>
    </source>
</evidence>
<keyword evidence="2" id="KW-0479">Metal-binding</keyword>
<evidence type="ECO:0000256" key="2">
    <source>
        <dbReference type="ARBA" id="ARBA00022723"/>
    </source>
</evidence>
<dbReference type="GO" id="GO:0046872">
    <property type="term" value="F:metal ion binding"/>
    <property type="evidence" value="ECO:0007669"/>
    <property type="project" value="UniProtKB-KW"/>
</dbReference>
<dbReference type="AlphaFoldDB" id="A0A4Y9ZKM5"/>
<dbReference type="Pfam" id="PF02373">
    <property type="entry name" value="JmjC"/>
    <property type="match status" value="1"/>
</dbReference>
<feature type="region of interest" description="Disordered" evidence="4">
    <location>
        <begin position="1"/>
        <end position="46"/>
    </location>
</feature>
<dbReference type="GO" id="GO:0031490">
    <property type="term" value="F:chromatin DNA binding"/>
    <property type="evidence" value="ECO:0007669"/>
    <property type="project" value="TreeGrafter"/>
</dbReference>
<evidence type="ECO:0000259" key="5">
    <source>
        <dbReference type="PROSITE" id="PS51184"/>
    </source>
</evidence>
<dbReference type="PANTHER" id="PTHR12549">
    <property type="entry name" value="JMJC DOMAIN-CONTAINING HISTONE DEMETHYLATION PROTEIN"/>
    <property type="match status" value="1"/>
</dbReference>
<dbReference type="OrthoDB" id="1667110at2759"/>
<dbReference type="GO" id="GO:0032454">
    <property type="term" value="F:histone H3K9 demethylase activity"/>
    <property type="evidence" value="ECO:0007669"/>
    <property type="project" value="InterPro"/>
</dbReference>
<dbReference type="SUPFAM" id="SSF51197">
    <property type="entry name" value="Clavaminate synthase-like"/>
    <property type="match status" value="1"/>
</dbReference>
<comment type="caution">
    <text evidence="6">The sequence shown here is derived from an EMBL/GenBank/DDBJ whole genome shotgun (WGS) entry which is preliminary data.</text>
</comment>
<feature type="region of interest" description="Disordered" evidence="4">
    <location>
        <begin position="383"/>
        <end position="412"/>
    </location>
</feature>
<dbReference type="Proteomes" id="UP000298061">
    <property type="component" value="Unassembled WGS sequence"/>
</dbReference>
<comment type="subcellular location">
    <subcellularLocation>
        <location evidence="1">Nucleus</location>
    </subcellularLocation>
</comment>
<name>A0A4Y9ZKM5_9AGAM</name>
<dbReference type="GO" id="GO:0000118">
    <property type="term" value="C:histone deacetylase complex"/>
    <property type="evidence" value="ECO:0007669"/>
    <property type="project" value="TreeGrafter"/>
</dbReference>
<dbReference type="STRING" id="135208.A0A4Y9ZKM5"/>
<dbReference type="Gene3D" id="2.60.120.650">
    <property type="entry name" value="Cupin"/>
    <property type="match status" value="1"/>
</dbReference>
<dbReference type="GO" id="GO:0000785">
    <property type="term" value="C:chromatin"/>
    <property type="evidence" value="ECO:0007669"/>
    <property type="project" value="TreeGrafter"/>
</dbReference>